<name>A0ABQ6YHL8_9NOCA</name>
<feature type="domain" description="Methyltransferase" evidence="1">
    <location>
        <begin position="130"/>
        <end position="215"/>
    </location>
</feature>
<protein>
    <submittedName>
        <fullName evidence="2">Methyltransferase family protein</fullName>
    </submittedName>
</protein>
<dbReference type="RefSeq" id="WP_067986457.1">
    <property type="nucleotide sequence ID" value="NZ_VMSD01000008.1"/>
</dbReference>
<dbReference type="Gene3D" id="3.40.50.150">
    <property type="entry name" value="Vaccinia Virus protein VP39"/>
    <property type="match status" value="1"/>
</dbReference>
<accession>A0ABQ6YHL8</accession>
<comment type="caution">
    <text evidence="2">The sequence shown here is derived from an EMBL/GenBank/DDBJ whole genome shotgun (WGS) entry which is preliminary data.</text>
</comment>
<dbReference type="InterPro" id="IPR041698">
    <property type="entry name" value="Methyltransf_25"/>
</dbReference>
<gene>
    <name evidence="2" type="ORF">FNL39_10873</name>
</gene>
<reference evidence="2 3" key="1">
    <citation type="submission" date="2019-07" db="EMBL/GenBank/DDBJ databases">
        <title>Genomic Encyclopedia of Type Strains, Phase IV (KMG-IV): sequencing the most valuable type-strain genomes for metagenomic binning, comparative biology and taxonomic classification.</title>
        <authorList>
            <person name="Goeker M."/>
        </authorList>
    </citation>
    <scope>NUCLEOTIDE SEQUENCE [LARGE SCALE GENOMIC DNA]</scope>
    <source>
        <strain evidence="2 3">DSM 44831</strain>
    </source>
</reference>
<dbReference type="GO" id="GO:0032259">
    <property type="term" value="P:methylation"/>
    <property type="evidence" value="ECO:0007669"/>
    <property type="project" value="UniProtKB-KW"/>
</dbReference>
<evidence type="ECO:0000259" key="1">
    <source>
        <dbReference type="Pfam" id="PF13649"/>
    </source>
</evidence>
<organism evidence="2 3">
    <name type="scientific">Nocardia caishijiensis</name>
    <dbReference type="NCBI Taxonomy" id="184756"/>
    <lineage>
        <taxon>Bacteria</taxon>
        <taxon>Bacillati</taxon>
        <taxon>Actinomycetota</taxon>
        <taxon>Actinomycetes</taxon>
        <taxon>Mycobacteriales</taxon>
        <taxon>Nocardiaceae</taxon>
        <taxon>Nocardia</taxon>
    </lineage>
</organism>
<sequence length="305" mass="31421">MSERDEPDSARQVAEHLLAAARSDLGLSRDAVRSVFAAPAHGGESYQSLAGLADAVMGRRPLAEHVVDGFYSRARRGARGERAFLGGAEAMAIHGYPPIAIDALPAQAVGRFLGLGNTYHAIAGSAGGRVVDIGCGAGVDLGVAAMLCPDTTLLVGVDKRPDLLHVVAAACPRADLVVGDVTALPFTVDAFDTVLANGLPPLQRPATLRSTADALQSIAAEGGVVSVTVIVAAPRLTAALAEVFPDDDVLARGLAVLISGKPTIADVISAFSSQSVVTVTRGENPYREPSARRRTAMYAVRAVKG</sequence>
<dbReference type="SUPFAM" id="SSF53335">
    <property type="entry name" value="S-adenosyl-L-methionine-dependent methyltransferases"/>
    <property type="match status" value="1"/>
</dbReference>
<dbReference type="CDD" id="cd02440">
    <property type="entry name" value="AdoMet_MTases"/>
    <property type="match status" value="1"/>
</dbReference>
<dbReference type="EMBL" id="VMSD01000008">
    <property type="protein sequence ID" value="KAF0845265.1"/>
    <property type="molecule type" value="Genomic_DNA"/>
</dbReference>
<keyword evidence="2" id="KW-0808">Transferase</keyword>
<keyword evidence="2" id="KW-0489">Methyltransferase</keyword>
<evidence type="ECO:0000313" key="2">
    <source>
        <dbReference type="EMBL" id="KAF0845265.1"/>
    </source>
</evidence>
<dbReference type="GO" id="GO:0008168">
    <property type="term" value="F:methyltransferase activity"/>
    <property type="evidence" value="ECO:0007669"/>
    <property type="project" value="UniProtKB-KW"/>
</dbReference>
<keyword evidence="3" id="KW-1185">Reference proteome</keyword>
<proteinExistence type="predicted"/>
<dbReference type="Pfam" id="PF13649">
    <property type="entry name" value="Methyltransf_25"/>
    <property type="match status" value="1"/>
</dbReference>
<dbReference type="Proteomes" id="UP000798951">
    <property type="component" value="Unassembled WGS sequence"/>
</dbReference>
<evidence type="ECO:0000313" key="3">
    <source>
        <dbReference type="Proteomes" id="UP000798951"/>
    </source>
</evidence>
<dbReference type="InterPro" id="IPR029063">
    <property type="entry name" value="SAM-dependent_MTases_sf"/>
</dbReference>